<reference evidence="2 3" key="1">
    <citation type="journal article" date="2014" name="Genome Announc.">
        <title>Draft genome sequence of the pathogenic fungus Scedosporium apiospermum.</title>
        <authorList>
            <person name="Vandeputte P."/>
            <person name="Ghamrawi S."/>
            <person name="Rechenmann M."/>
            <person name="Iltis A."/>
            <person name="Giraud S."/>
            <person name="Fleury M."/>
            <person name="Thornton C."/>
            <person name="Delhaes L."/>
            <person name="Meyer W."/>
            <person name="Papon N."/>
            <person name="Bouchara J.P."/>
        </authorList>
    </citation>
    <scope>NUCLEOTIDE SEQUENCE [LARGE SCALE GENOMIC DNA]</scope>
    <source>
        <strain evidence="2 3">IHEM 14462</strain>
    </source>
</reference>
<gene>
    <name evidence="2" type="ORF">SAPIO_CDS1913</name>
</gene>
<dbReference type="OrthoDB" id="4869700at2759"/>
<dbReference type="RefSeq" id="XP_016645375.1">
    <property type="nucleotide sequence ID" value="XM_016785078.1"/>
</dbReference>
<evidence type="ECO:0000313" key="2">
    <source>
        <dbReference type="EMBL" id="KEZ45576.1"/>
    </source>
</evidence>
<organism evidence="2 3">
    <name type="scientific">Pseudallescheria apiosperma</name>
    <name type="common">Scedosporium apiospermum</name>
    <dbReference type="NCBI Taxonomy" id="563466"/>
    <lineage>
        <taxon>Eukaryota</taxon>
        <taxon>Fungi</taxon>
        <taxon>Dikarya</taxon>
        <taxon>Ascomycota</taxon>
        <taxon>Pezizomycotina</taxon>
        <taxon>Sordariomycetes</taxon>
        <taxon>Hypocreomycetidae</taxon>
        <taxon>Microascales</taxon>
        <taxon>Microascaceae</taxon>
        <taxon>Scedosporium</taxon>
    </lineage>
</organism>
<feature type="region of interest" description="Disordered" evidence="1">
    <location>
        <begin position="35"/>
        <end position="69"/>
    </location>
</feature>
<name>A0A084GE14_PSEDA</name>
<evidence type="ECO:0000313" key="3">
    <source>
        <dbReference type="Proteomes" id="UP000028545"/>
    </source>
</evidence>
<proteinExistence type="predicted"/>
<protein>
    <submittedName>
        <fullName evidence="2">Uncharacterized protein</fullName>
    </submittedName>
</protein>
<feature type="compositionally biased region" description="Gly residues" evidence="1">
    <location>
        <begin position="36"/>
        <end position="50"/>
    </location>
</feature>
<accession>A0A084GE14</accession>
<sequence length="438" mass="46170">MPKRIISPRTKMQAPTLRAVLVAAAFFFSIQTVGARRGGGSSGGSDSGGDSGDDNDSGSGSSGGGSSTPCVNSGIPLLTNLDITRFDNYTSDPAFGGAYFLGEASVNYTVQKEDDDDCTPVVGAKFPNRLLAAAFIAPQSPWPQGASNPIVLGFKGWPTDAAVEDIMTSYDRCDASPDMVFFRTTSWFSYTYPNNELRGVRDSVPLALSASGDSSKVDFTGTYVGGPQNRWNNISLAQWTQDRFSPPEGLCRGYTILDESIPVGTVVNGSISAGEVTLTAKGVMEGAIFGVNVSFVVDFRGTFAPANSTQAVRVSQGGDSIVSFEVINGKENGNGQGRLTALGPTAMIPLLVAAVLTPGLNAFTSLRHVFDSPRDAFSIQIRLEAGDTSVGNCLLKMSLRDSLDSSSSGLLLEKERNLIRGETMALTSATGLDHFLRS</sequence>
<dbReference type="EMBL" id="JOWA01000077">
    <property type="protein sequence ID" value="KEZ45576.1"/>
    <property type="molecule type" value="Genomic_DNA"/>
</dbReference>
<dbReference type="GeneID" id="27720985"/>
<dbReference type="AlphaFoldDB" id="A0A084GE14"/>
<dbReference type="VEuPathDB" id="FungiDB:SAPIO_CDS1913"/>
<evidence type="ECO:0000256" key="1">
    <source>
        <dbReference type="SAM" id="MobiDB-lite"/>
    </source>
</evidence>
<comment type="caution">
    <text evidence="2">The sequence shown here is derived from an EMBL/GenBank/DDBJ whole genome shotgun (WGS) entry which is preliminary data.</text>
</comment>
<keyword evidence="3" id="KW-1185">Reference proteome</keyword>
<dbReference type="HOGENOM" id="CLU_625780_0_0_1"/>
<dbReference type="KEGG" id="sapo:SAPIO_CDS1913"/>
<dbReference type="Proteomes" id="UP000028545">
    <property type="component" value="Unassembled WGS sequence"/>
</dbReference>